<dbReference type="InterPro" id="IPR013839">
    <property type="entry name" value="DNAligase_adenylation"/>
</dbReference>
<dbReference type="InterPro" id="IPR004150">
    <property type="entry name" value="NAD_DNA_ligase_OB"/>
</dbReference>
<keyword evidence="10 12" id="KW-0464">Manganese</keyword>
<dbReference type="PANTHER" id="PTHR23389:SF9">
    <property type="entry name" value="DNA LIGASE"/>
    <property type="match status" value="1"/>
</dbReference>
<dbReference type="SMART" id="SM00278">
    <property type="entry name" value="HhH1"/>
    <property type="match status" value="3"/>
</dbReference>
<dbReference type="Gene3D" id="3.30.470.30">
    <property type="entry name" value="DNA ligase/mRNA capping enzyme"/>
    <property type="match status" value="1"/>
</dbReference>
<evidence type="ECO:0000313" key="16">
    <source>
        <dbReference type="Proteomes" id="UP001056291"/>
    </source>
</evidence>
<dbReference type="SUPFAM" id="SSF50249">
    <property type="entry name" value="Nucleic acid-binding proteins"/>
    <property type="match status" value="1"/>
</dbReference>
<dbReference type="NCBIfam" id="TIGR00575">
    <property type="entry name" value="dnlj"/>
    <property type="match status" value="1"/>
</dbReference>
<dbReference type="PROSITE" id="PS01056">
    <property type="entry name" value="DNA_LIGASE_N2"/>
    <property type="match status" value="1"/>
</dbReference>
<dbReference type="Pfam" id="PF00533">
    <property type="entry name" value="BRCT"/>
    <property type="match status" value="1"/>
</dbReference>
<sequence>MENTTKLKADTAAIEHKRLALEIRGHDTRYYQDDDPLVSDADYDQLRRELIALEKRFPFLITPDSPTQSVGSAPAKGFGKVRHKVPMLSLDNAFNSEELQEFENRVRRFLGLSADEEVAFFAEPKIDGLSASLRYEDGNFVQGATRGDGQEGEDITENLKGVVDLPLRLKGSGEKIPSVFEVRGEVYMSGADFQTLNEAQLAANAKTFANPRNAAAGSLRQLDTSITASRNLRLFAYAWGDTSEIPGKSQSEVLEQFATWGFSVNPLSHVCANMAEAIDSYRKIEELRASLDYDIDGVVFKVNRLDWQARLGFVSRSPRWAIAHKFPAEKASTVIQDIEIQVGRTGALTPVARLRPVTVGGVVVSNATLHNEEEIERKDIRVDDTVIVQRAGDVIPQVVEVNLDKRQENSIAFNFPTICPVCGSHAVREINATTGKADVIRRCTGGLICRAQAVERLKHFVSRNALDIDGLGAKQIEAFYADEIIKSPADIFTLENRDNAPGNLKRLKNREGFGDKAIKNLFAAINERRQIDLDRFIYALGIRHIGQGNARLLARSYLTFAALRSALDTTREDAGERYVELLNIDGIGEAVADAVREFFNEKKNQGILDELLEEVEILEFEVPTNDSPIAGKTVVFTGSLELMTRAEMKARAEGLGAKVSGSISAKTDYLVAGEKAGSKLKKAADLGVQILSEQEWIDLMGAS</sequence>
<evidence type="ECO:0000256" key="1">
    <source>
        <dbReference type="ARBA" id="ARBA00004067"/>
    </source>
</evidence>
<evidence type="ECO:0000256" key="12">
    <source>
        <dbReference type="HAMAP-Rule" id="MF_01588"/>
    </source>
</evidence>
<feature type="binding site" evidence="12">
    <location>
        <position position="449"/>
    </location>
    <ligand>
        <name>Zn(2+)</name>
        <dbReference type="ChEBI" id="CHEBI:29105"/>
    </ligand>
</feature>
<dbReference type="RefSeq" id="WP_251933272.1">
    <property type="nucleotide sequence ID" value="NZ_CP098747.1"/>
</dbReference>
<evidence type="ECO:0000256" key="5">
    <source>
        <dbReference type="ARBA" id="ARBA00022763"/>
    </source>
</evidence>
<dbReference type="Gene3D" id="3.40.50.10190">
    <property type="entry name" value="BRCT domain"/>
    <property type="match status" value="1"/>
</dbReference>
<keyword evidence="5 12" id="KW-0227">DNA damage</keyword>
<dbReference type="SUPFAM" id="SSF52113">
    <property type="entry name" value="BRCT domain"/>
    <property type="match status" value="1"/>
</dbReference>
<dbReference type="Pfam" id="PF03119">
    <property type="entry name" value="DNA_ligase_ZBD"/>
    <property type="match status" value="1"/>
</dbReference>
<evidence type="ECO:0000256" key="3">
    <source>
        <dbReference type="ARBA" id="ARBA00022705"/>
    </source>
</evidence>
<evidence type="ECO:0000256" key="10">
    <source>
        <dbReference type="ARBA" id="ARBA00023211"/>
    </source>
</evidence>
<feature type="domain" description="BRCT" evidence="14">
    <location>
        <begin position="624"/>
        <end position="697"/>
    </location>
</feature>
<dbReference type="InterPro" id="IPR018239">
    <property type="entry name" value="DNA_ligase_AS"/>
</dbReference>
<organism evidence="15 16">
    <name type="scientific">Sneathiella marina</name>
    <dbReference type="NCBI Taxonomy" id="2950108"/>
    <lineage>
        <taxon>Bacteria</taxon>
        <taxon>Pseudomonadati</taxon>
        <taxon>Pseudomonadota</taxon>
        <taxon>Alphaproteobacteria</taxon>
        <taxon>Sneathiellales</taxon>
        <taxon>Sneathiellaceae</taxon>
        <taxon>Sneathiella</taxon>
    </lineage>
</organism>
<evidence type="ECO:0000256" key="2">
    <source>
        <dbReference type="ARBA" id="ARBA00022598"/>
    </source>
</evidence>
<dbReference type="InterPro" id="IPR041663">
    <property type="entry name" value="DisA/LigA_HHH"/>
</dbReference>
<dbReference type="GO" id="GO:0003911">
    <property type="term" value="F:DNA ligase (NAD+) activity"/>
    <property type="evidence" value="ECO:0007669"/>
    <property type="project" value="UniProtKB-EC"/>
</dbReference>
<dbReference type="PANTHER" id="PTHR23389">
    <property type="entry name" value="CHROMOSOME TRANSMISSION FIDELITY FACTOR 18"/>
    <property type="match status" value="1"/>
</dbReference>
<reference evidence="15" key="1">
    <citation type="submission" date="2022-06" db="EMBL/GenBank/DDBJ databases">
        <title>Sneathiella actinostolidae sp. nov., isolated from a sea anemonein the Western Pacific Ocean.</title>
        <authorList>
            <person name="Wei M.J."/>
        </authorList>
    </citation>
    <scope>NUCLEOTIDE SEQUENCE</scope>
    <source>
        <strain evidence="15">PHK-P5</strain>
    </source>
</reference>
<dbReference type="SUPFAM" id="SSF56091">
    <property type="entry name" value="DNA ligase/mRNA capping enzyme, catalytic domain"/>
    <property type="match status" value="1"/>
</dbReference>
<keyword evidence="9 12" id="KW-0234">DNA repair</keyword>
<evidence type="ECO:0000256" key="4">
    <source>
        <dbReference type="ARBA" id="ARBA00022723"/>
    </source>
</evidence>
<keyword evidence="7 12" id="KW-0460">Magnesium</keyword>
<gene>
    <name evidence="12 15" type="primary">ligA</name>
    <name evidence="15" type="ORF">NBZ79_14560</name>
</gene>
<comment type="catalytic activity">
    <reaction evidence="11 12 13">
        <text>NAD(+) + (deoxyribonucleotide)n-3'-hydroxyl + 5'-phospho-(deoxyribonucleotide)m = (deoxyribonucleotide)n+m + AMP + beta-nicotinamide D-nucleotide.</text>
        <dbReference type="EC" id="6.5.1.2"/>
    </reaction>
</comment>
<feature type="binding site" evidence="12">
    <location>
        <position position="123"/>
    </location>
    <ligand>
        <name>NAD(+)</name>
        <dbReference type="ChEBI" id="CHEBI:57540"/>
    </ligand>
</feature>
<dbReference type="InterPro" id="IPR013840">
    <property type="entry name" value="DNAligase_N"/>
</dbReference>
<dbReference type="Proteomes" id="UP001056291">
    <property type="component" value="Chromosome"/>
</dbReference>
<dbReference type="InterPro" id="IPR001679">
    <property type="entry name" value="DNA_ligase"/>
</dbReference>
<feature type="binding site" evidence="12">
    <location>
        <position position="422"/>
    </location>
    <ligand>
        <name>Zn(2+)</name>
        <dbReference type="ChEBI" id="CHEBI:29105"/>
    </ligand>
</feature>
<feature type="binding site" evidence="12">
    <location>
        <position position="419"/>
    </location>
    <ligand>
        <name>Zn(2+)</name>
        <dbReference type="ChEBI" id="CHEBI:29105"/>
    </ligand>
</feature>
<evidence type="ECO:0000256" key="11">
    <source>
        <dbReference type="ARBA" id="ARBA00034005"/>
    </source>
</evidence>
<comment type="similarity">
    <text evidence="12">Belongs to the NAD-dependent DNA ligase family. LigA subfamily.</text>
</comment>
<dbReference type="EC" id="6.5.1.2" evidence="12 13"/>
<keyword evidence="8 12" id="KW-0520">NAD</keyword>
<dbReference type="InterPro" id="IPR004149">
    <property type="entry name" value="Znf_DNAligase_C4"/>
</dbReference>
<dbReference type="InterPro" id="IPR003583">
    <property type="entry name" value="Hlx-hairpin-Hlx_DNA-bd_motif"/>
</dbReference>
<dbReference type="InterPro" id="IPR033136">
    <property type="entry name" value="DNA_ligase_CS"/>
</dbReference>
<dbReference type="SMART" id="SM00292">
    <property type="entry name" value="BRCT"/>
    <property type="match status" value="1"/>
</dbReference>
<evidence type="ECO:0000256" key="13">
    <source>
        <dbReference type="RuleBase" id="RU000618"/>
    </source>
</evidence>
<dbReference type="InterPro" id="IPR036420">
    <property type="entry name" value="BRCT_dom_sf"/>
</dbReference>
<dbReference type="PROSITE" id="PS01055">
    <property type="entry name" value="DNA_LIGASE_N1"/>
    <property type="match status" value="1"/>
</dbReference>
<dbReference type="Gene3D" id="2.40.50.140">
    <property type="entry name" value="Nucleic acid-binding proteins"/>
    <property type="match status" value="1"/>
</dbReference>
<comment type="cofactor">
    <cofactor evidence="12">
        <name>Mg(2+)</name>
        <dbReference type="ChEBI" id="CHEBI:18420"/>
    </cofactor>
    <cofactor evidence="12">
        <name>Mn(2+)</name>
        <dbReference type="ChEBI" id="CHEBI:29035"/>
    </cofactor>
</comment>
<feature type="active site" description="N6-AMP-lysine intermediate" evidence="12">
    <location>
        <position position="125"/>
    </location>
</feature>
<dbReference type="Pfam" id="PF03120">
    <property type="entry name" value="OB_DNA_ligase"/>
    <property type="match status" value="1"/>
</dbReference>
<dbReference type="HAMAP" id="MF_01588">
    <property type="entry name" value="DNA_ligase_A"/>
    <property type="match status" value="1"/>
</dbReference>
<feature type="binding site" evidence="12">
    <location>
        <position position="146"/>
    </location>
    <ligand>
        <name>NAD(+)</name>
        <dbReference type="ChEBI" id="CHEBI:57540"/>
    </ligand>
</feature>
<dbReference type="Gene3D" id="6.20.10.30">
    <property type="match status" value="1"/>
</dbReference>
<dbReference type="CDD" id="cd00114">
    <property type="entry name" value="LIGANc"/>
    <property type="match status" value="1"/>
</dbReference>
<keyword evidence="6 12" id="KW-0862">Zinc</keyword>
<evidence type="ECO:0000259" key="14">
    <source>
        <dbReference type="PROSITE" id="PS50172"/>
    </source>
</evidence>
<evidence type="ECO:0000256" key="7">
    <source>
        <dbReference type="ARBA" id="ARBA00022842"/>
    </source>
</evidence>
<comment type="caution">
    <text evidence="12">Lacks conserved residue(s) required for the propagation of feature annotation.</text>
</comment>
<feature type="binding site" evidence="12">
    <location>
        <begin position="40"/>
        <end position="44"/>
    </location>
    <ligand>
        <name>NAD(+)</name>
        <dbReference type="ChEBI" id="CHEBI:57540"/>
    </ligand>
</feature>
<dbReference type="InterPro" id="IPR012340">
    <property type="entry name" value="NA-bd_OB-fold"/>
</dbReference>
<dbReference type="NCBIfam" id="NF005932">
    <property type="entry name" value="PRK07956.1"/>
    <property type="match status" value="1"/>
</dbReference>
<proteinExistence type="inferred from homology"/>
<dbReference type="Gene3D" id="1.10.287.610">
    <property type="entry name" value="Helix hairpin bin"/>
    <property type="match status" value="1"/>
</dbReference>
<evidence type="ECO:0000256" key="9">
    <source>
        <dbReference type="ARBA" id="ARBA00023204"/>
    </source>
</evidence>
<dbReference type="PROSITE" id="PS50172">
    <property type="entry name" value="BRCT"/>
    <property type="match status" value="1"/>
</dbReference>
<feature type="binding site" evidence="12">
    <location>
        <position position="185"/>
    </location>
    <ligand>
        <name>NAD(+)</name>
        <dbReference type="ChEBI" id="CHEBI:57540"/>
    </ligand>
</feature>
<dbReference type="Pfam" id="PF01653">
    <property type="entry name" value="DNA_ligase_aden"/>
    <property type="match status" value="1"/>
</dbReference>
<feature type="binding site" evidence="12">
    <location>
        <begin position="89"/>
        <end position="90"/>
    </location>
    <ligand>
        <name>NAD(+)</name>
        <dbReference type="ChEBI" id="CHEBI:57540"/>
    </ligand>
</feature>
<evidence type="ECO:0000256" key="8">
    <source>
        <dbReference type="ARBA" id="ARBA00023027"/>
    </source>
</evidence>
<feature type="binding site" evidence="12">
    <location>
        <position position="325"/>
    </location>
    <ligand>
        <name>NAD(+)</name>
        <dbReference type="ChEBI" id="CHEBI:57540"/>
    </ligand>
</feature>
<name>A0ABY4W0J4_9PROT</name>
<dbReference type="Pfam" id="PF12826">
    <property type="entry name" value="HHH_2"/>
    <property type="match status" value="1"/>
</dbReference>
<dbReference type="SMART" id="SM00532">
    <property type="entry name" value="LIGANc"/>
    <property type="match status" value="1"/>
</dbReference>
<keyword evidence="2 12" id="KW-0436">Ligase</keyword>
<accession>A0ABY4W0J4</accession>
<dbReference type="SUPFAM" id="SSF47781">
    <property type="entry name" value="RuvA domain 2-like"/>
    <property type="match status" value="1"/>
</dbReference>
<comment type="function">
    <text evidence="1 12">DNA ligase that catalyzes the formation of phosphodiester linkages between 5'-phosphoryl and 3'-hydroxyl groups in double-stranded DNA using NAD as a coenzyme and as the energy source for the reaction. It is essential for DNA replication and repair of damaged DNA.</text>
</comment>
<feature type="binding site" evidence="12">
    <location>
        <position position="301"/>
    </location>
    <ligand>
        <name>NAD(+)</name>
        <dbReference type="ChEBI" id="CHEBI:57540"/>
    </ligand>
</feature>
<dbReference type="InterPro" id="IPR010994">
    <property type="entry name" value="RuvA_2-like"/>
</dbReference>
<dbReference type="PIRSF" id="PIRSF001604">
    <property type="entry name" value="LigA"/>
    <property type="match status" value="1"/>
</dbReference>
<dbReference type="CDD" id="cd17748">
    <property type="entry name" value="BRCT_DNA_ligase_like"/>
    <property type="match status" value="1"/>
</dbReference>
<dbReference type="Gene3D" id="1.10.150.20">
    <property type="entry name" value="5' to 3' exonuclease, C-terminal subdomain"/>
    <property type="match status" value="2"/>
</dbReference>
<keyword evidence="16" id="KW-1185">Reference proteome</keyword>
<keyword evidence="3 12" id="KW-0235">DNA replication</keyword>
<evidence type="ECO:0000313" key="15">
    <source>
        <dbReference type="EMBL" id="USG60391.1"/>
    </source>
</evidence>
<protein>
    <recommendedName>
        <fullName evidence="12 13">DNA ligase</fullName>
        <ecNumber evidence="12 13">6.5.1.2</ecNumber>
    </recommendedName>
    <alternativeName>
        <fullName evidence="12">Polydeoxyribonucleotide synthase [NAD(+)]</fullName>
    </alternativeName>
</protein>
<dbReference type="EMBL" id="CP098747">
    <property type="protein sequence ID" value="USG60391.1"/>
    <property type="molecule type" value="Genomic_DNA"/>
</dbReference>
<evidence type="ECO:0000256" key="6">
    <source>
        <dbReference type="ARBA" id="ARBA00022833"/>
    </source>
</evidence>
<dbReference type="InterPro" id="IPR001357">
    <property type="entry name" value="BRCT_dom"/>
</dbReference>
<keyword evidence="4 12" id="KW-0479">Metal-binding</keyword>